<dbReference type="Gene3D" id="3.10.620.30">
    <property type="match status" value="1"/>
</dbReference>
<feature type="domain" description="Transglutaminase-like" evidence="1">
    <location>
        <begin position="333"/>
        <end position="402"/>
    </location>
</feature>
<evidence type="ECO:0000313" key="3">
    <source>
        <dbReference type="Proteomes" id="UP001229355"/>
    </source>
</evidence>
<reference evidence="2 3" key="1">
    <citation type="submission" date="2023-03" db="EMBL/GenBank/DDBJ databases">
        <authorList>
            <person name="Kaur S."/>
            <person name="Espinosa-Saiz D."/>
            <person name="Velazquez E."/>
            <person name="Menendez E."/>
            <person name="diCenzo G.C."/>
        </authorList>
    </citation>
    <scope>NUCLEOTIDE SEQUENCE [LARGE SCALE GENOMIC DNA]</scope>
    <source>
        <strain evidence="2 3">LMG 24692</strain>
    </source>
</reference>
<gene>
    <name evidence="2" type="ORF">PZN02_003806</name>
</gene>
<dbReference type="InterPro" id="IPR002931">
    <property type="entry name" value="Transglutaminase-like"/>
</dbReference>
<evidence type="ECO:0000313" key="2">
    <source>
        <dbReference type="EMBL" id="WEX87418.1"/>
    </source>
</evidence>
<evidence type="ECO:0000259" key="1">
    <source>
        <dbReference type="SMART" id="SM00460"/>
    </source>
</evidence>
<organism evidence="2 3">
    <name type="scientific">Sinorhizobium garamanticum</name>
    <dbReference type="NCBI Taxonomy" id="680247"/>
    <lineage>
        <taxon>Bacteria</taxon>
        <taxon>Pseudomonadati</taxon>
        <taxon>Pseudomonadota</taxon>
        <taxon>Alphaproteobacteria</taxon>
        <taxon>Hyphomicrobiales</taxon>
        <taxon>Rhizobiaceae</taxon>
        <taxon>Sinorhizobium/Ensifer group</taxon>
        <taxon>Sinorhizobium</taxon>
    </lineage>
</organism>
<protein>
    <submittedName>
        <fullName evidence="2">DUF3857 domain-containing transglutaminase family protein</fullName>
    </submittedName>
</protein>
<dbReference type="EMBL" id="CP120373">
    <property type="protein sequence ID" value="WEX87418.1"/>
    <property type="molecule type" value="Genomic_DNA"/>
</dbReference>
<sequence>MERRRSFVFLIALFLTLLGPGLTVRADEQVHKAPAESWVEFVGIPELDPSRSAEIRNGIAFLLTDAQIRHRNGGYSIFGRLVYKVTDRAGLESGARLDIVFDPSRERLSFNRLMIIRDGVVIDKLGDAKFEIFRRETDSERGIFDGRLTAHVDLSDVRVGDIVDYSTTYEVTPTVAKDLLYARFQAEWGEPVALTRQRIIWPTEKPLNIRVVRTGLKPTVTTAGGETTYLWETGNPAPVKFQDNLPVDYPNFGFVEISSEFDWQPVVDAVLPFYRPTESFPADFEAKLAEIEVRHGALEDRLIAALRLVQDEIRYVSLSIGAGSYVPRRPETVLASGFGDCKDKALLLVSALRRLGIEAEVALTDIDEGRALEHAVPALQAFDHVIVRAKIGERVWWLDATDYLQGGRAANIVPPDYGFALPLVAFGAALERLPVKELLEPTQSVAERFAFPRRDGEPMVLTVNTIYRNADADRMRRRLAHASKAKLADDYIQYYSRQYPGIKSAAMLEAADDRDLNILTTKEAYELPSEALFANDLAKNFPLRADIGIGGMPAPTAVGRTGPIALGPPVYKSHKVTVTNLKARFSPPEKPDVYNPHFSLKLSWSTLPTELELEWSFRTLAERVPAEAINTYLQAVADSNRKSEWYYDFTHVDTAASGDDVSALSIDFLRAIRTALLLLP</sequence>
<keyword evidence="3" id="KW-1185">Reference proteome</keyword>
<dbReference type="SUPFAM" id="SSF54001">
    <property type="entry name" value="Cysteine proteinases"/>
    <property type="match status" value="1"/>
</dbReference>
<dbReference type="RefSeq" id="WP_280659456.1">
    <property type="nucleotide sequence ID" value="NZ_CP120373.1"/>
</dbReference>
<dbReference type="Pfam" id="PF12969">
    <property type="entry name" value="DUF3857"/>
    <property type="match status" value="1"/>
</dbReference>
<dbReference type="SMART" id="SM00460">
    <property type="entry name" value="TGc"/>
    <property type="match status" value="1"/>
</dbReference>
<name>A0ABY8DES1_9HYPH</name>
<dbReference type="InterPro" id="IPR038765">
    <property type="entry name" value="Papain-like_cys_pep_sf"/>
</dbReference>
<dbReference type="Pfam" id="PF01841">
    <property type="entry name" value="Transglut_core"/>
    <property type="match status" value="1"/>
</dbReference>
<dbReference type="Gene3D" id="2.60.40.3140">
    <property type="match status" value="1"/>
</dbReference>
<proteinExistence type="predicted"/>
<accession>A0ABY8DES1</accession>
<dbReference type="InterPro" id="IPR024618">
    <property type="entry name" value="DUF3857"/>
</dbReference>
<dbReference type="Proteomes" id="UP001229355">
    <property type="component" value="Chromosome 1"/>
</dbReference>